<dbReference type="EMBL" id="AHNR02000002">
    <property type="protein sequence ID" value="EKR57276.1"/>
    <property type="molecule type" value="Genomic_DNA"/>
</dbReference>
<reference evidence="1 2" key="1">
    <citation type="submission" date="2012-10" db="EMBL/GenBank/DDBJ databases">
        <authorList>
            <person name="Harkins D.M."/>
            <person name="Durkin A.S."/>
            <person name="Brinkac L.M."/>
            <person name="Haft D.H."/>
            <person name="Selengut J.D."/>
            <person name="Sanka R."/>
            <person name="DePew J."/>
            <person name="Purushe J."/>
            <person name="Chanthongthip A."/>
            <person name="Lattana O."/>
            <person name="Phetsouvanh R."/>
            <person name="Newton P.N."/>
            <person name="Vinetz J.M."/>
            <person name="Sutton G.G."/>
            <person name="Nierman W.C."/>
            <person name="Fouts D.E."/>
        </authorList>
    </citation>
    <scope>NUCLEOTIDE SEQUENCE [LARGE SCALE GENOMIC DNA]</scope>
    <source>
        <strain evidence="1 2">UI 12758</strain>
    </source>
</reference>
<sequence>MSKILSLKRNSYYLFNVISVEEEFSKNTYLYNFRVCL</sequence>
<evidence type="ECO:0000313" key="2">
    <source>
        <dbReference type="Proteomes" id="UP000001340"/>
    </source>
</evidence>
<dbReference type="Proteomes" id="UP000001340">
    <property type="component" value="Unassembled WGS sequence"/>
</dbReference>
<accession>A0A0E2DCS6</accession>
<organism evidence="1 2">
    <name type="scientific">Leptospira interrogans str. UI 12758</name>
    <dbReference type="NCBI Taxonomy" id="1049938"/>
    <lineage>
        <taxon>Bacteria</taxon>
        <taxon>Pseudomonadati</taxon>
        <taxon>Spirochaetota</taxon>
        <taxon>Spirochaetia</taxon>
        <taxon>Leptospirales</taxon>
        <taxon>Leptospiraceae</taxon>
        <taxon>Leptospira</taxon>
    </lineage>
</organism>
<protein>
    <submittedName>
        <fullName evidence="1">Uncharacterized protein</fullName>
    </submittedName>
</protein>
<gene>
    <name evidence="1" type="ORF">LEP1GSC105_0647</name>
</gene>
<comment type="caution">
    <text evidence="1">The sequence shown here is derived from an EMBL/GenBank/DDBJ whole genome shotgun (WGS) entry which is preliminary data.</text>
</comment>
<name>A0A0E2DCS6_LEPIR</name>
<proteinExistence type="predicted"/>
<dbReference type="AlphaFoldDB" id="A0A0E2DCS6"/>
<evidence type="ECO:0000313" key="1">
    <source>
        <dbReference type="EMBL" id="EKR57276.1"/>
    </source>
</evidence>